<keyword evidence="1" id="KW-1133">Transmembrane helix</keyword>
<evidence type="ECO:0000256" key="1">
    <source>
        <dbReference type="SAM" id="Phobius"/>
    </source>
</evidence>
<feature type="non-terminal residue" evidence="2">
    <location>
        <position position="57"/>
    </location>
</feature>
<reference evidence="2 3" key="1">
    <citation type="submission" date="2020-12" db="EMBL/GenBank/DDBJ databases">
        <title>Concerted genomic and epigenomic changes stabilize Arabidopsis allopolyploids.</title>
        <authorList>
            <person name="Chen Z."/>
        </authorList>
    </citation>
    <scope>NUCLEOTIDE SEQUENCE [LARGE SCALE GENOMIC DNA]</scope>
    <source>
        <strain evidence="2">As9502</strain>
        <tissue evidence="2">Leaf</tissue>
    </source>
</reference>
<dbReference type="AlphaFoldDB" id="A0A8T2G128"/>
<sequence>WQNNYQHSSLYLKTKSRRSSSNRSLMESSRRSFRLSSMMLIYSLITFMFPLPLFFYF</sequence>
<evidence type="ECO:0000313" key="2">
    <source>
        <dbReference type="EMBL" id="KAG7640430.1"/>
    </source>
</evidence>
<keyword evidence="1" id="KW-0472">Membrane</keyword>
<feature type="transmembrane region" description="Helical" evidence="1">
    <location>
        <begin position="33"/>
        <end position="56"/>
    </location>
</feature>
<accession>A0A8T2G128</accession>
<protein>
    <submittedName>
        <fullName evidence="2">Uncharacterized protein</fullName>
    </submittedName>
</protein>
<dbReference type="Proteomes" id="UP000694251">
    <property type="component" value="Chromosome 2"/>
</dbReference>
<feature type="non-terminal residue" evidence="2">
    <location>
        <position position="1"/>
    </location>
</feature>
<name>A0A8T2G128_ARASU</name>
<keyword evidence="3" id="KW-1185">Reference proteome</keyword>
<evidence type="ECO:0000313" key="3">
    <source>
        <dbReference type="Proteomes" id="UP000694251"/>
    </source>
</evidence>
<keyword evidence="1" id="KW-0812">Transmembrane</keyword>
<gene>
    <name evidence="2" type="ORF">ISN44_As02g002710</name>
</gene>
<comment type="caution">
    <text evidence="2">The sequence shown here is derived from an EMBL/GenBank/DDBJ whole genome shotgun (WGS) entry which is preliminary data.</text>
</comment>
<dbReference type="EMBL" id="JAEFBJ010000002">
    <property type="protein sequence ID" value="KAG7640430.1"/>
    <property type="molecule type" value="Genomic_DNA"/>
</dbReference>
<organism evidence="2 3">
    <name type="scientific">Arabidopsis suecica</name>
    <name type="common">Swedish thale-cress</name>
    <name type="synonym">Cardaminopsis suecica</name>
    <dbReference type="NCBI Taxonomy" id="45249"/>
    <lineage>
        <taxon>Eukaryota</taxon>
        <taxon>Viridiplantae</taxon>
        <taxon>Streptophyta</taxon>
        <taxon>Embryophyta</taxon>
        <taxon>Tracheophyta</taxon>
        <taxon>Spermatophyta</taxon>
        <taxon>Magnoliopsida</taxon>
        <taxon>eudicotyledons</taxon>
        <taxon>Gunneridae</taxon>
        <taxon>Pentapetalae</taxon>
        <taxon>rosids</taxon>
        <taxon>malvids</taxon>
        <taxon>Brassicales</taxon>
        <taxon>Brassicaceae</taxon>
        <taxon>Camelineae</taxon>
        <taxon>Arabidopsis</taxon>
    </lineage>
</organism>
<proteinExistence type="predicted"/>